<gene>
    <name evidence="4" type="ORF">AWB98_29270</name>
    <name evidence="3" type="ORF">BN970_03325</name>
</gene>
<evidence type="ECO:0000313" key="6">
    <source>
        <dbReference type="Proteomes" id="UP000193811"/>
    </source>
</evidence>
<dbReference type="EMBL" id="LQOP01000036">
    <property type="protein sequence ID" value="ORV20037.1"/>
    <property type="molecule type" value="Genomic_DNA"/>
</dbReference>
<dbReference type="Proteomes" id="UP000193811">
    <property type="component" value="Unassembled WGS sequence"/>
</dbReference>
<proteinExistence type="predicted"/>
<dbReference type="RefSeq" id="WP_165763166.1">
    <property type="nucleotide sequence ID" value="NZ_JACKVA010000026.1"/>
</dbReference>
<dbReference type="Gene3D" id="1.10.260.40">
    <property type="entry name" value="lambda repressor-like DNA-binding domains"/>
    <property type="match status" value="1"/>
</dbReference>
<accession>A0A0U1DG30</accession>
<dbReference type="InterPro" id="IPR001387">
    <property type="entry name" value="Cro/C1-type_HTH"/>
</dbReference>
<reference evidence="4 6" key="2">
    <citation type="submission" date="2016-01" db="EMBL/GenBank/DDBJ databases">
        <title>The new phylogeny of the genus Mycobacterium.</title>
        <authorList>
            <person name="Tarcisio F."/>
            <person name="Conor M."/>
            <person name="Antonella G."/>
            <person name="Elisabetta G."/>
            <person name="Giulia F.S."/>
            <person name="Sara T."/>
            <person name="Anna F."/>
            <person name="Clotilde B."/>
            <person name="Roberto B."/>
            <person name="Veronica D.S."/>
            <person name="Fabio R."/>
            <person name="Monica P."/>
            <person name="Olivier J."/>
            <person name="Enrico T."/>
            <person name="Nicola S."/>
        </authorList>
    </citation>
    <scope>NUCLEOTIDE SEQUENCE [LARGE SCALE GENOMIC DNA]</scope>
    <source>
        <strain evidence="4 6">CCUG 50187</strain>
    </source>
</reference>
<dbReference type="GeneID" id="44300050"/>
<evidence type="ECO:0000313" key="4">
    <source>
        <dbReference type="EMBL" id="ORV20037.1"/>
    </source>
</evidence>
<evidence type="ECO:0000256" key="1">
    <source>
        <dbReference type="SAM" id="MobiDB-lite"/>
    </source>
</evidence>
<keyword evidence="6" id="KW-1185">Reference proteome</keyword>
<organism evidence="3 5">
    <name type="scientific">Mycolicibacterium conceptionense</name>
    <dbReference type="NCBI Taxonomy" id="451644"/>
    <lineage>
        <taxon>Bacteria</taxon>
        <taxon>Bacillati</taxon>
        <taxon>Actinomycetota</taxon>
        <taxon>Actinomycetes</taxon>
        <taxon>Mycobacteriales</taxon>
        <taxon>Mycobacteriaceae</taxon>
        <taxon>Mycolicibacterium</taxon>
    </lineage>
</organism>
<dbReference type="GO" id="GO:0003677">
    <property type="term" value="F:DNA binding"/>
    <property type="evidence" value="ECO:0007669"/>
    <property type="project" value="InterPro"/>
</dbReference>
<dbReference type="CDD" id="cd00093">
    <property type="entry name" value="HTH_XRE"/>
    <property type="match status" value="1"/>
</dbReference>
<name>A0A0U1DG30_9MYCO</name>
<dbReference type="PROSITE" id="PS50943">
    <property type="entry name" value="HTH_CROC1"/>
    <property type="match status" value="1"/>
</dbReference>
<dbReference type="InterPro" id="IPR010982">
    <property type="entry name" value="Lambda_DNA-bd_dom_sf"/>
</dbReference>
<reference evidence="3 5" key="1">
    <citation type="submission" date="2015-03" db="EMBL/GenBank/DDBJ databases">
        <authorList>
            <person name="Murphy D."/>
        </authorList>
    </citation>
    <scope>NUCLEOTIDE SEQUENCE [LARGE SCALE GENOMIC DNA]</scope>
    <source>
        <strain evidence="3 5">D16</strain>
    </source>
</reference>
<dbReference type="SUPFAM" id="SSF47413">
    <property type="entry name" value="lambda repressor-like DNA-binding domains"/>
    <property type="match status" value="1"/>
</dbReference>
<dbReference type="EMBL" id="CTEF01000002">
    <property type="protein sequence ID" value="CQD15794.1"/>
    <property type="molecule type" value="Genomic_DNA"/>
</dbReference>
<feature type="domain" description="HTH cro/C1-type" evidence="2">
    <location>
        <begin position="8"/>
        <end position="54"/>
    </location>
</feature>
<dbReference type="Proteomes" id="UP000182227">
    <property type="component" value="Unassembled WGS sequence"/>
</dbReference>
<evidence type="ECO:0000313" key="3">
    <source>
        <dbReference type="EMBL" id="CQD15794.1"/>
    </source>
</evidence>
<feature type="region of interest" description="Disordered" evidence="1">
    <location>
        <begin position="64"/>
        <end position="93"/>
    </location>
</feature>
<protein>
    <submittedName>
        <fullName evidence="3">Transcriptional regulator</fullName>
    </submittedName>
</protein>
<dbReference type="AlphaFoldDB" id="A0A0U1DG30"/>
<evidence type="ECO:0000313" key="5">
    <source>
        <dbReference type="Proteomes" id="UP000182227"/>
    </source>
</evidence>
<dbReference type="Pfam" id="PF01381">
    <property type="entry name" value="HTH_3"/>
    <property type="match status" value="1"/>
</dbReference>
<dbReference type="SMART" id="SM00530">
    <property type="entry name" value="HTH_XRE"/>
    <property type="match status" value="1"/>
</dbReference>
<sequence>MTDLVAQLVAIRKAKGIKQGTIARRMYVSAPMISAFETGRREPLASTLFRYAEAVGARIVVEDAAVPPHGHTERRTGENRPQASIRDESDETR</sequence>
<evidence type="ECO:0000259" key="2">
    <source>
        <dbReference type="PROSITE" id="PS50943"/>
    </source>
</evidence>